<protein>
    <submittedName>
        <fullName evidence="2">Uncharacterized protein</fullName>
    </submittedName>
</protein>
<name>A0A7M7N3H8_STRPU</name>
<sequence>MTVGVASDEKVKRPQATTSGSKRSLEVGPDAEATLEGIKQNFQKTQKTLAREALQDLERLDRDRQRVIKHKFQMITQSPLFEKTLLLLQSARAHQAGLVMNIDTDDEIKLSPWYMDLKASVEEVLGKYDPDVISIFNTLSHFSLEDGKSIPQAKEKLCLLVMSMPASDLLTIPMQLAIAFVLEEIFWAAPRALAQWLHHKKVPLIIDIDLQATT</sequence>
<evidence type="ECO:0000256" key="1">
    <source>
        <dbReference type="SAM" id="MobiDB-lite"/>
    </source>
</evidence>
<dbReference type="GeneID" id="105443411"/>
<reference evidence="3" key="1">
    <citation type="submission" date="2015-02" db="EMBL/GenBank/DDBJ databases">
        <title>Genome sequencing for Strongylocentrotus purpuratus.</title>
        <authorList>
            <person name="Murali S."/>
            <person name="Liu Y."/>
            <person name="Vee V."/>
            <person name="English A."/>
            <person name="Wang M."/>
            <person name="Skinner E."/>
            <person name="Han Y."/>
            <person name="Muzny D.M."/>
            <person name="Worley K.C."/>
            <person name="Gibbs R.A."/>
        </authorList>
    </citation>
    <scope>NUCLEOTIDE SEQUENCE</scope>
</reference>
<proteinExistence type="predicted"/>
<accession>A0A7M7N3H8</accession>
<dbReference type="RefSeq" id="XP_030829543.1">
    <property type="nucleotide sequence ID" value="XM_030973683.1"/>
</dbReference>
<evidence type="ECO:0000313" key="3">
    <source>
        <dbReference type="Proteomes" id="UP000007110"/>
    </source>
</evidence>
<keyword evidence="3" id="KW-1185">Reference proteome</keyword>
<dbReference type="AlphaFoldDB" id="A0A7M7N3H8"/>
<dbReference type="Proteomes" id="UP000007110">
    <property type="component" value="Unassembled WGS sequence"/>
</dbReference>
<evidence type="ECO:0000313" key="2">
    <source>
        <dbReference type="EnsemblMetazoa" id="XP_030829543"/>
    </source>
</evidence>
<dbReference type="KEGG" id="spu:105443411"/>
<reference evidence="2" key="2">
    <citation type="submission" date="2021-01" db="UniProtKB">
        <authorList>
            <consortium name="EnsemblMetazoa"/>
        </authorList>
    </citation>
    <scope>IDENTIFICATION</scope>
</reference>
<dbReference type="EnsemblMetazoa" id="XM_030973683">
    <property type="protein sequence ID" value="XP_030829543"/>
    <property type="gene ID" value="LOC105443411"/>
</dbReference>
<dbReference type="OrthoDB" id="10068941at2759"/>
<feature type="region of interest" description="Disordered" evidence="1">
    <location>
        <begin position="1"/>
        <end position="30"/>
    </location>
</feature>
<dbReference type="OMA" id="LEEIFWA"/>
<dbReference type="InParanoid" id="A0A7M7N3H8"/>
<organism evidence="2 3">
    <name type="scientific">Strongylocentrotus purpuratus</name>
    <name type="common">Purple sea urchin</name>
    <dbReference type="NCBI Taxonomy" id="7668"/>
    <lineage>
        <taxon>Eukaryota</taxon>
        <taxon>Metazoa</taxon>
        <taxon>Echinodermata</taxon>
        <taxon>Eleutherozoa</taxon>
        <taxon>Echinozoa</taxon>
        <taxon>Echinoidea</taxon>
        <taxon>Euechinoidea</taxon>
        <taxon>Echinacea</taxon>
        <taxon>Camarodonta</taxon>
        <taxon>Echinidea</taxon>
        <taxon>Strongylocentrotidae</taxon>
        <taxon>Strongylocentrotus</taxon>
    </lineage>
</organism>